<gene>
    <name evidence="1" type="ORF">RAJCM14343_4104</name>
</gene>
<accession>A0ABQ0YQU4</accession>
<protein>
    <submittedName>
        <fullName evidence="1">Uncharacterized protein</fullName>
    </submittedName>
</protein>
<evidence type="ECO:0000313" key="2">
    <source>
        <dbReference type="Proteomes" id="UP000325466"/>
    </source>
</evidence>
<organism evidence="1 2">
    <name type="scientific">Rhodococcus aetherivorans</name>
    <dbReference type="NCBI Taxonomy" id="191292"/>
    <lineage>
        <taxon>Bacteria</taxon>
        <taxon>Bacillati</taxon>
        <taxon>Actinomycetota</taxon>
        <taxon>Actinomycetes</taxon>
        <taxon>Mycobacteriales</taxon>
        <taxon>Nocardiaceae</taxon>
        <taxon>Rhodococcus</taxon>
    </lineage>
</organism>
<sequence length="74" mass="8578">MGVSPARSRGTRRRIPTRRVNPAHEVVRFETAYDACDAEKYPAPYARRNGERADRAEFPRTAYFRRNSHVADRA</sequence>
<dbReference type="Proteomes" id="UP000325466">
    <property type="component" value="Unassembled WGS sequence"/>
</dbReference>
<comment type="caution">
    <text evidence="1">The sequence shown here is derived from an EMBL/GenBank/DDBJ whole genome shotgun (WGS) entry which is preliminary data.</text>
</comment>
<proteinExistence type="predicted"/>
<reference evidence="1 2" key="1">
    <citation type="journal article" date="2018" name="Biodegradation">
        <title>1,4-Dioxane degradation characteristics of Rhodococcus aetherivorans JCM 14343.</title>
        <authorList>
            <person name="Inoue D."/>
            <person name="Tsunoda T."/>
            <person name="Yamamoto N."/>
            <person name="Ike M."/>
            <person name="Sei K."/>
        </authorList>
    </citation>
    <scope>NUCLEOTIDE SEQUENCE [LARGE SCALE GENOMIC DNA]</scope>
    <source>
        <strain evidence="1 2">JCM 14343</strain>
    </source>
</reference>
<dbReference type="EMBL" id="BLAH01000103">
    <property type="protein sequence ID" value="GES38836.1"/>
    <property type="molecule type" value="Genomic_DNA"/>
</dbReference>
<name>A0ABQ0YQU4_9NOCA</name>
<keyword evidence="2" id="KW-1185">Reference proteome</keyword>
<evidence type="ECO:0000313" key="1">
    <source>
        <dbReference type="EMBL" id="GES38836.1"/>
    </source>
</evidence>